<comment type="caution">
    <text evidence="2">The sequence shown here is derived from an EMBL/GenBank/DDBJ whole genome shotgun (WGS) entry which is preliminary data.</text>
</comment>
<feature type="compositionally biased region" description="Basic and acidic residues" evidence="1">
    <location>
        <begin position="73"/>
        <end position="91"/>
    </location>
</feature>
<feature type="compositionally biased region" description="Basic residues" evidence="1">
    <location>
        <begin position="92"/>
        <end position="103"/>
    </location>
</feature>
<protein>
    <submittedName>
        <fullName evidence="2">Uncharacterized protein</fullName>
    </submittedName>
</protein>
<dbReference type="Proteomes" id="UP001066276">
    <property type="component" value="Chromosome 3_1"/>
</dbReference>
<evidence type="ECO:0000313" key="2">
    <source>
        <dbReference type="EMBL" id="KAJ1184707.1"/>
    </source>
</evidence>
<accession>A0AAV7U727</accession>
<feature type="region of interest" description="Disordered" evidence="1">
    <location>
        <begin position="36"/>
        <end position="103"/>
    </location>
</feature>
<dbReference type="AlphaFoldDB" id="A0AAV7U727"/>
<gene>
    <name evidence="2" type="ORF">NDU88_001510</name>
</gene>
<reference evidence="2" key="1">
    <citation type="journal article" date="2022" name="bioRxiv">
        <title>Sequencing and chromosome-scale assembly of the giantPleurodeles waltlgenome.</title>
        <authorList>
            <person name="Brown T."/>
            <person name="Elewa A."/>
            <person name="Iarovenko S."/>
            <person name="Subramanian E."/>
            <person name="Araus A.J."/>
            <person name="Petzold A."/>
            <person name="Susuki M."/>
            <person name="Suzuki K.-i.T."/>
            <person name="Hayashi T."/>
            <person name="Toyoda A."/>
            <person name="Oliveira C."/>
            <person name="Osipova E."/>
            <person name="Leigh N.D."/>
            <person name="Simon A."/>
            <person name="Yun M.H."/>
        </authorList>
    </citation>
    <scope>NUCLEOTIDE SEQUENCE</scope>
    <source>
        <strain evidence="2">20211129_DDA</strain>
        <tissue evidence="2">Liver</tissue>
    </source>
</reference>
<proteinExistence type="predicted"/>
<sequence length="103" mass="11188">MRGIGGGGERQGFWRWVQSRRGQVQMGLLWRTSSATAQWAPFSREAGRGGSSGGSAAREREEGGMAAGSAAAGEREKGESEVREREDGVREKRGRVNAKQKEH</sequence>
<dbReference type="EMBL" id="JANPWB010000005">
    <property type="protein sequence ID" value="KAJ1184707.1"/>
    <property type="molecule type" value="Genomic_DNA"/>
</dbReference>
<evidence type="ECO:0000256" key="1">
    <source>
        <dbReference type="SAM" id="MobiDB-lite"/>
    </source>
</evidence>
<organism evidence="2 3">
    <name type="scientific">Pleurodeles waltl</name>
    <name type="common">Iberian ribbed newt</name>
    <dbReference type="NCBI Taxonomy" id="8319"/>
    <lineage>
        <taxon>Eukaryota</taxon>
        <taxon>Metazoa</taxon>
        <taxon>Chordata</taxon>
        <taxon>Craniata</taxon>
        <taxon>Vertebrata</taxon>
        <taxon>Euteleostomi</taxon>
        <taxon>Amphibia</taxon>
        <taxon>Batrachia</taxon>
        <taxon>Caudata</taxon>
        <taxon>Salamandroidea</taxon>
        <taxon>Salamandridae</taxon>
        <taxon>Pleurodelinae</taxon>
        <taxon>Pleurodeles</taxon>
    </lineage>
</organism>
<evidence type="ECO:0000313" key="3">
    <source>
        <dbReference type="Proteomes" id="UP001066276"/>
    </source>
</evidence>
<name>A0AAV7U727_PLEWA</name>
<keyword evidence="3" id="KW-1185">Reference proteome</keyword>